<feature type="compositionally biased region" description="Low complexity" evidence="1">
    <location>
        <begin position="152"/>
        <end position="171"/>
    </location>
</feature>
<dbReference type="Proteomes" id="UP001620645">
    <property type="component" value="Unassembled WGS sequence"/>
</dbReference>
<reference evidence="3 4" key="1">
    <citation type="submission" date="2024-10" db="EMBL/GenBank/DDBJ databases">
        <authorList>
            <person name="Kim D."/>
        </authorList>
    </citation>
    <scope>NUCLEOTIDE SEQUENCE [LARGE SCALE GENOMIC DNA]</scope>
    <source>
        <strain evidence="3">Taebaek</strain>
    </source>
</reference>
<evidence type="ECO:0000313" key="3">
    <source>
        <dbReference type="EMBL" id="KAL3075772.1"/>
    </source>
</evidence>
<feature type="compositionally biased region" description="Low complexity" evidence="1">
    <location>
        <begin position="117"/>
        <end position="140"/>
    </location>
</feature>
<organism evidence="3 4">
    <name type="scientific">Heterodera schachtii</name>
    <name type="common">Sugarbeet cyst nematode worm</name>
    <name type="synonym">Tylenchus schachtii</name>
    <dbReference type="NCBI Taxonomy" id="97005"/>
    <lineage>
        <taxon>Eukaryota</taxon>
        <taxon>Metazoa</taxon>
        <taxon>Ecdysozoa</taxon>
        <taxon>Nematoda</taxon>
        <taxon>Chromadorea</taxon>
        <taxon>Rhabditida</taxon>
        <taxon>Tylenchina</taxon>
        <taxon>Tylenchomorpha</taxon>
        <taxon>Tylenchoidea</taxon>
        <taxon>Heteroderidae</taxon>
        <taxon>Heteroderinae</taxon>
        <taxon>Heterodera</taxon>
    </lineage>
</organism>
<gene>
    <name evidence="3" type="ORF">niasHS_012602</name>
</gene>
<proteinExistence type="predicted"/>
<evidence type="ECO:0000256" key="2">
    <source>
        <dbReference type="SAM" id="Phobius"/>
    </source>
</evidence>
<comment type="caution">
    <text evidence="3">The sequence shown here is derived from an EMBL/GenBank/DDBJ whole genome shotgun (WGS) entry which is preliminary data.</text>
</comment>
<keyword evidence="2" id="KW-1133">Transmembrane helix</keyword>
<feature type="compositionally biased region" description="Low complexity" evidence="1">
    <location>
        <begin position="93"/>
        <end position="106"/>
    </location>
</feature>
<sequence length="759" mass="79429">MDRAHLPEDSQPRPRPCRWLTQAKLAGTSGFFVQLDELYKTVSMASGYVYYKWRKLARTEDMRHGTTFFQQLLLCAISVVGICRAQSMDFRHPQQQQPQMRNNQQPSGGGIVGVGTLPAADPAAQRQQKQQQRQPNLKNPYDPLLLPLYGHQQNQQQQNGRGTVNNRNNGTWSAIGSGTFGQMAPADAGQNVTTMAFGQQQQRIFGAGGSAENGGVGHGHGPVQVQVQLRSYANPGFRLPDSRLCTCPAGNERCLHASPQRNGYNCLTSLAVFVLSADDTIHFEETPYFPLNAAGQLGQQQEFGTPLRFHLNSEPSAIAVVAHNLGPQINMDGSLYETNTVTVVDTFIQPLLTSSGGVVPSFAGASRAAATAGTKMLLPFAGGGGGGQLQQQQMHHVQLQGRLVGTQLSLAFSVTCRGPLVGPGCDLACNSSAANPSTAICQSRRTGFFSLCRWINGGGGIGQQQQQVSDCKNCPWGIKENAYCADGEGGVLEPNHAGVVSSSYYTAFIVLSCVCGLLLLCMVAACLITCKKVVRARRDSPASFRRHQQLAAAGASRAAANGTGGNGTAAAAPLITRGDPERVLLTAGMRPTECDADDGGFSAAFRLGTGGAKAPPPPYSLRSNGSATFGGTDQRSAAAPVALPDVPSRTSPFPLPRSGTTSASGGRDTPSVLGASAGRGGERQRFPPPLAIGGSAKTAATKALSPPRFQPLPHLGPQQQQLRRSPVAGGTAVGGGAVVADSLNSSFTGGGAASVSADV</sequence>
<feature type="region of interest" description="Disordered" evidence="1">
    <location>
        <begin position="607"/>
        <end position="735"/>
    </location>
</feature>
<name>A0ABD2I6C4_HETSC</name>
<evidence type="ECO:0000313" key="4">
    <source>
        <dbReference type="Proteomes" id="UP001620645"/>
    </source>
</evidence>
<feature type="compositionally biased region" description="Low complexity" evidence="1">
    <location>
        <begin position="711"/>
        <end position="730"/>
    </location>
</feature>
<dbReference type="EMBL" id="JBICCN010000348">
    <property type="protein sequence ID" value="KAL3075772.1"/>
    <property type="molecule type" value="Genomic_DNA"/>
</dbReference>
<keyword evidence="2" id="KW-0472">Membrane</keyword>
<evidence type="ECO:0000256" key="1">
    <source>
        <dbReference type="SAM" id="MobiDB-lite"/>
    </source>
</evidence>
<keyword evidence="2" id="KW-0812">Transmembrane</keyword>
<accession>A0ABD2I6C4</accession>
<keyword evidence="4" id="KW-1185">Reference proteome</keyword>
<protein>
    <submittedName>
        <fullName evidence="3">Uncharacterized protein</fullName>
    </submittedName>
</protein>
<dbReference type="AlphaFoldDB" id="A0ABD2I6C4"/>
<feature type="region of interest" description="Disordered" evidence="1">
    <location>
        <begin position="91"/>
        <end position="175"/>
    </location>
</feature>
<feature type="compositionally biased region" description="Polar residues" evidence="1">
    <location>
        <begin position="621"/>
        <end position="635"/>
    </location>
</feature>
<feature type="transmembrane region" description="Helical" evidence="2">
    <location>
        <begin position="504"/>
        <end position="528"/>
    </location>
</feature>